<evidence type="ECO:0000256" key="1">
    <source>
        <dbReference type="ARBA" id="ARBA00022485"/>
    </source>
</evidence>
<dbReference type="GO" id="GO:0016491">
    <property type="term" value="F:oxidoreductase activity"/>
    <property type="evidence" value="ECO:0007669"/>
    <property type="project" value="UniProtKB-ARBA"/>
</dbReference>
<evidence type="ECO:0000256" key="4">
    <source>
        <dbReference type="ARBA" id="ARBA00023014"/>
    </source>
</evidence>
<dbReference type="HOGENOM" id="CLU_058393_1_0_2"/>
<evidence type="ECO:0000256" key="2">
    <source>
        <dbReference type="ARBA" id="ARBA00022723"/>
    </source>
</evidence>
<keyword evidence="1" id="KW-0004">4Fe-4S</keyword>
<dbReference type="InterPro" id="IPR050157">
    <property type="entry name" value="PSI_iron-sulfur_center"/>
</dbReference>
<dbReference type="KEGG" id="mez:Mtc_1380"/>
<gene>
    <name evidence="6" type="ordered locus">Mtc_1380</name>
</gene>
<dbReference type="OrthoDB" id="2837at2157"/>
<dbReference type="Gene3D" id="3.30.70.20">
    <property type="match status" value="1"/>
</dbReference>
<dbReference type="InterPro" id="IPR017900">
    <property type="entry name" value="4Fe4S_Fe_S_CS"/>
</dbReference>
<dbReference type="InterPro" id="IPR007160">
    <property type="entry name" value="DUF362"/>
</dbReference>
<dbReference type="Proteomes" id="UP000005233">
    <property type="component" value="Chromosome"/>
</dbReference>
<evidence type="ECO:0000256" key="3">
    <source>
        <dbReference type="ARBA" id="ARBA00023004"/>
    </source>
</evidence>
<protein>
    <recommendedName>
        <fullName evidence="5">4Fe-4S ferredoxin-type domain-containing protein</fullName>
    </recommendedName>
</protein>
<dbReference type="AlphaFoldDB" id="H8IAN7"/>
<evidence type="ECO:0000259" key="5">
    <source>
        <dbReference type="PROSITE" id="PS51379"/>
    </source>
</evidence>
<dbReference type="InterPro" id="IPR017896">
    <property type="entry name" value="4Fe4S_Fe-S-bd"/>
</dbReference>
<sequence length="379" mass="41436">MPYEVSVVRCETYDEAEVRKAVEEGLAPLGGLGSVVKKGDRVLIKLNLLAAKPPEAAVTTHPALAKAVVNMIKELGAIPMVGDSPGGRSTMASYKALLKATGIQQMADETGCTIVRFDGEVADINAESARTYKKLKIAKAVTEAEVIISLPKMKTHTLTYFTGAVKMLYGYLPGMTKAEYHLHTARDVGMFAELLLDLYEARRPDLSIMDAIVGMEGAGPQHGSPRRIGLVMASKSCTALDYVAATIAGFDPMSVPTIKKAYERNIGPADLKDIQVYGEKVEPLIIKDFKKPHTMQLNRIPPFLLNSLRRFVSDRPCIDPAKCRMCGACARDCPPKAIRFVKGKTPSIDHNKCIRCYCCQELCPEGAVYVSRPFARRLI</sequence>
<organism evidence="6 7">
    <name type="scientific">Methanocella conradii (strain DSM 24694 / JCM 17849 / CGMCC 1.5162 / HZ254)</name>
    <dbReference type="NCBI Taxonomy" id="1041930"/>
    <lineage>
        <taxon>Archaea</taxon>
        <taxon>Methanobacteriati</taxon>
        <taxon>Methanobacteriota</taxon>
        <taxon>Stenosarchaea group</taxon>
        <taxon>Methanomicrobia</taxon>
        <taxon>Methanocellales</taxon>
        <taxon>Methanocellaceae</taxon>
        <taxon>Methanocella</taxon>
    </lineage>
</organism>
<dbReference type="SUPFAM" id="SSF54862">
    <property type="entry name" value="4Fe-4S ferredoxins"/>
    <property type="match status" value="1"/>
</dbReference>
<dbReference type="Pfam" id="PF12838">
    <property type="entry name" value="Fer4_7"/>
    <property type="match status" value="1"/>
</dbReference>
<accession>H8IAN7</accession>
<dbReference type="RefSeq" id="WP_014405971.1">
    <property type="nucleotide sequence ID" value="NC_017034.1"/>
</dbReference>
<keyword evidence="2" id="KW-0479">Metal-binding</keyword>
<dbReference type="PROSITE" id="PS51379">
    <property type="entry name" value="4FE4S_FER_2"/>
    <property type="match status" value="2"/>
</dbReference>
<evidence type="ECO:0000313" key="6">
    <source>
        <dbReference type="EMBL" id="AFD00134.1"/>
    </source>
</evidence>
<dbReference type="GO" id="GO:0046872">
    <property type="term" value="F:metal ion binding"/>
    <property type="evidence" value="ECO:0007669"/>
    <property type="project" value="UniProtKB-KW"/>
</dbReference>
<keyword evidence="7" id="KW-1185">Reference proteome</keyword>
<dbReference type="PROSITE" id="PS00198">
    <property type="entry name" value="4FE4S_FER_1"/>
    <property type="match status" value="1"/>
</dbReference>
<name>H8IAN7_METCZ</name>
<feature type="domain" description="4Fe-4S ferredoxin-type" evidence="5">
    <location>
        <begin position="314"/>
        <end position="343"/>
    </location>
</feature>
<dbReference type="EMBL" id="CP003243">
    <property type="protein sequence ID" value="AFD00134.1"/>
    <property type="molecule type" value="Genomic_DNA"/>
</dbReference>
<dbReference type="GeneID" id="11971510"/>
<proteinExistence type="predicted"/>
<evidence type="ECO:0000313" key="7">
    <source>
        <dbReference type="Proteomes" id="UP000005233"/>
    </source>
</evidence>
<dbReference type="eggNOG" id="arCOG02447">
    <property type="taxonomic scope" value="Archaea"/>
</dbReference>
<reference evidence="6 7" key="1">
    <citation type="journal article" date="2012" name="J. Bacteriol.">
        <title>Complete genome sequence of a thermophilic methanogen, Methanocella conradii HZ254, isolated from Chinese rice field soil.</title>
        <authorList>
            <person name="Lu Z."/>
            <person name="Lu Y."/>
        </authorList>
    </citation>
    <scope>NUCLEOTIDE SEQUENCE [LARGE SCALE GENOMIC DNA]</scope>
    <source>
        <strain evidence="7">DSM 24694 / JCM 17849 / CGMCC 1.5162 / HZ254</strain>
    </source>
</reference>
<keyword evidence="3" id="KW-0408">Iron</keyword>
<dbReference type="PANTHER" id="PTHR24960">
    <property type="entry name" value="PHOTOSYSTEM I IRON-SULFUR CENTER-RELATED"/>
    <property type="match status" value="1"/>
</dbReference>
<dbReference type="Pfam" id="PF04015">
    <property type="entry name" value="DUF362"/>
    <property type="match status" value="1"/>
</dbReference>
<feature type="domain" description="4Fe-4S ferredoxin-type" evidence="5">
    <location>
        <begin position="344"/>
        <end position="373"/>
    </location>
</feature>
<keyword evidence="4" id="KW-0411">Iron-sulfur</keyword>
<dbReference type="GO" id="GO:0051539">
    <property type="term" value="F:4 iron, 4 sulfur cluster binding"/>
    <property type="evidence" value="ECO:0007669"/>
    <property type="project" value="UniProtKB-KW"/>
</dbReference>
<dbReference type="STRING" id="1041930.Mtc_1380"/>